<dbReference type="SUPFAM" id="SSF48317">
    <property type="entry name" value="Acid phosphatase/Vanadium-dependent haloperoxidase"/>
    <property type="match status" value="1"/>
</dbReference>
<dbReference type="InterPro" id="IPR000326">
    <property type="entry name" value="PAP2/HPO"/>
</dbReference>
<reference evidence="9 10" key="1">
    <citation type="submission" date="2022-12" db="EMBL/GenBank/DDBJ databases">
        <title>Microbacterium terricola strain KV-448 chromosome, complete genome.</title>
        <authorList>
            <person name="Oshima T."/>
            <person name="Moriya T."/>
            <person name="Bessho Y."/>
        </authorList>
    </citation>
    <scope>NUCLEOTIDE SEQUENCE [LARGE SCALE GENOMIC DNA]</scope>
    <source>
        <strain evidence="9 10">KV-448</strain>
    </source>
</reference>
<dbReference type="EMBL" id="AP027141">
    <property type="protein sequence ID" value="BDV31612.1"/>
    <property type="molecule type" value="Genomic_DNA"/>
</dbReference>
<feature type="domain" description="Phosphatidic acid phosphatase type 2/haloperoxidase" evidence="8">
    <location>
        <begin position="92"/>
        <end position="195"/>
    </location>
</feature>
<evidence type="ECO:0000256" key="3">
    <source>
        <dbReference type="ARBA" id="ARBA00022692"/>
    </source>
</evidence>
<keyword evidence="10" id="KW-1185">Reference proteome</keyword>
<evidence type="ECO:0000256" key="4">
    <source>
        <dbReference type="ARBA" id="ARBA00022801"/>
    </source>
</evidence>
<comment type="subcellular location">
    <subcellularLocation>
        <location evidence="1">Cell membrane</location>
        <topology evidence="1">Multi-pass membrane protein</topology>
    </subcellularLocation>
</comment>
<feature type="transmembrane region" description="Helical" evidence="7">
    <location>
        <begin position="180"/>
        <end position="201"/>
    </location>
</feature>
<sequence length="217" mass="22930">MRAPSRRSPVVILIGATVSIGAVVLLGVVIKALGNGPLGIDMWWHDLMLVWRTDVGLTVARALDAVGGVVSMIVIGIALVVGLVLARRPWDALVVLTAMVVSEAVATVLKLSLTRPRPADSLVTDAMTSFPSGHTTLAATVMVALALSMRVAVMWGAAAVWVTAMAWSRTYLAAHWLTDVFAGAVLGTSVALIAWTTMAVIRRGAQRTIENADRLSR</sequence>
<evidence type="ECO:0000256" key="6">
    <source>
        <dbReference type="ARBA" id="ARBA00023136"/>
    </source>
</evidence>
<keyword evidence="4" id="KW-0378">Hydrolase</keyword>
<dbReference type="CDD" id="cd03392">
    <property type="entry name" value="PAP2_like_2"/>
    <property type="match status" value="1"/>
</dbReference>
<feature type="transmembrane region" description="Helical" evidence="7">
    <location>
        <begin position="154"/>
        <end position="174"/>
    </location>
</feature>
<evidence type="ECO:0000313" key="9">
    <source>
        <dbReference type="EMBL" id="BDV31612.1"/>
    </source>
</evidence>
<dbReference type="PANTHER" id="PTHR14969:SF62">
    <property type="entry name" value="DECAPRENYLPHOSPHORYL-5-PHOSPHORIBOSE PHOSPHATASE RV3807C-RELATED"/>
    <property type="match status" value="1"/>
</dbReference>
<evidence type="ECO:0000313" key="10">
    <source>
        <dbReference type="Proteomes" id="UP001317779"/>
    </source>
</evidence>
<dbReference type="PANTHER" id="PTHR14969">
    <property type="entry name" value="SPHINGOSINE-1-PHOSPHATE PHOSPHOHYDROLASE"/>
    <property type="match status" value="1"/>
</dbReference>
<protein>
    <recommendedName>
        <fullName evidence="8">Phosphatidic acid phosphatase type 2/haloperoxidase domain-containing protein</fullName>
    </recommendedName>
</protein>
<keyword evidence="2" id="KW-1003">Cell membrane</keyword>
<keyword evidence="5 7" id="KW-1133">Transmembrane helix</keyword>
<evidence type="ECO:0000256" key="2">
    <source>
        <dbReference type="ARBA" id="ARBA00022475"/>
    </source>
</evidence>
<keyword evidence="3 7" id="KW-0812">Transmembrane</keyword>
<dbReference type="Proteomes" id="UP001317779">
    <property type="component" value="Chromosome"/>
</dbReference>
<dbReference type="SMART" id="SM00014">
    <property type="entry name" value="acidPPc"/>
    <property type="match status" value="1"/>
</dbReference>
<organism evidence="9 10">
    <name type="scientific">Microbacterium terricola</name>
    <dbReference type="NCBI Taxonomy" id="344163"/>
    <lineage>
        <taxon>Bacteria</taxon>
        <taxon>Bacillati</taxon>
        <taxon>Actinomycetota</taxon>
        <taxon>Actinomycetes</taxon>
        <taxon>Micrococcales</taxon>
        <taxon>Microbacteriaceae</taxon>
        <taxon>Microbacterium</taxon>
    </lineage>
</organism>
<feature type="transmembrane region" description="Helical" evidence="7">
    <location>
        <begin position="65"/>
        <end position="85"/>
    </location>
</feature>
<evidence type="ECO:0000256" key="7">
    <source>
        <dbReference type="SAM" id="Phobius"/>
    </source>
</evidence>
<dbReference type="Pfam" id="PF01569">
    <property type="entry name" value="PAP2"/>
    <property type="match status" value="1"/>
</dbReference>
<keyword evidence="6 7" id="KW-0472">Membrane</keyword>
<accession>A0ABM8E1E8</accession>
<proteinExistence type="predicted"/>
<evidence type="ECO:0000256" key="5">
    <source>
        <dbReference type="ARBA" id="ARBA00022989"/>
    </source>
</evidence>
<evidence type="ECO:0000259" key="8">
    <source>
        <dbReference type="SMART" id="SM00014"/>
    </source>
</evidence>
<feature type="transmembrane region" description="Helical" evidence="7">
    <location>
        <begin position="12"/>
        <end position="34"/>
    </location>
</feature>
<gene>
    <name evidence="9" type="ORF">Microterr_22720</name>
</gene>
<name>A0ABM8E1E8_9MICO</name>
<evidence type="ECO:0000256" key="1">
    <source>
        <dbReference type="ARBA" id="ARBA00004651"/>
    </source>
</evidence>
<dbReference type="Gene3D" id="1.20.144.10">
    <property type="entry name" value="Phosphatidic acid phosphatase type 2/haloperoxidase"/>
    <property type="match status" value="1"/>
</dbReference>
<dbReference type="InterPro" id="IPR036938">
    <property type="entry name" value="PAP2/HPO_sf"/>
</dbReference>